<name>A0A392W4V6_9FABA</name>
<dbReference type="AlphaFoldDB" id="A0A392W4V6"/>
<organism evidence="2 3">
    <name type="scientific">Trifolium medium</name>
    <dbReference type="NCBI Taxonomy" id="97028"/>
    <lineage>
        <taxon>Eukaryota</taxon>
        <taxon>Viridiplantae</taxon>
        <taxon>Streptophyta</taxon>
        <taxon>Embryophyta</taxon>
        <taxon>Tracheophyta</taxon>
        <taxon>Spermatophyta</taxon>
        <taxon>Magnoliopsida</taxon>
        <taxon>eudicotyledons</taxon>
        <taxon>Gunneridae</taxon>
        <taxon>Pentapetalae</taxon>
        <taxon>rosids</taxon>
        <taxon>fabids</taxon>
        <taxon>Fabales</taxon>
        <taxon>Fabaceae</taxon>
        <taxon>Papilionoideae</taxon>
        <taxon>50 kb inversion clade</taxon>
        <taxon>NPAAA clade</taxon>
        <taxon>Hologalegina</taxon>
        <taxon>IRL clade</taxon>
        <taxon>Trifolieae</taxon>
        <taxon>Trifolium</taxon>
    </lineage>
</organism>
<evidence type="ECO:0000313" key="3">
    <source>
        <dbReference type="Proteomes" id="UP000265520"/>
    </source>
</evidence>
<reference evidence="2 3" key="1">
    <citation type="journal article" date="2018" name="Front. Plant Sci.">
        <title>Red Clover (Trifolium pratense) and Zigzag Clover (T. medium) - A Picture of Genomic Similarities and Differences.</title>
        <authorList>
            <person name="Dluhosova J."/>
            <person name="Istvanek J."/>
            <person name="Nedelnik J."/>
            <person name="Repkova J."/>
        </authorList>
    </citation>
    <scope>NUCLEOTIDE SEQUENCE [LARGE SCALE GENOMIC DNA]</scope>
    <source>
        <strain evidence="3">cv. 10/8</strain>
        <tissue evidence="2">Leaf</tissue>
    </source>
</reference>
<evidence type="ECO:0000313" key="2">
    <source>
        <dbReference type="EMBL" id="MCI95357.1"/>
    </source>
</evidence>
<feature type="compositionally biased region" description="Low complexity" evidence="1">
    <location>
        <begin position="1"/>
        <end position="14"/>
    </location>
</feature>
<protein>
    <submittedName>
        <fullName evidence="2">Uncharacterized protein</fullName>
    </submittedName>
</protein>
<feature type="region of interest" description="Disordered" evidence="1">
    <location>
        <begin position="1"/>
        <end position="48"/>
    </location>
</feature>
<dbReference type="EMBL" id="LXQA011384524">
    <property type="protein sequence ID" value="MCI95357.1"/>
    <property type="molecule type" value="Genomic_DNA"/>
</dbReference>
<accession>A0A392W4V6</accession>
<evidence type="ECO:0000256" key="1">
    <source>
        <dbReference type="SAM" id="MobiDB-lite"/>
    </source>
</evidence>
<sequence>MPFSPATTTLSSPLSKRDDADEERDISVSESERERTAEKRVNGERFDE</sequence>
<comment type="caution">
    <text evidence="2">The sequence shown here is derived from an EMBL/GenBank/DDBJ whole genome shotgun (WGS) entry which is preliminary data.</text>
</comment>
<feature type="compositionally biased region" description="Basic and acidic residues" evidence="1">
    <location>
        <begin position="15"/>
        <end position="48"/>
    </location>
</feature>
<dbReference type="Proteomes" id="UP000265520">
    <property type="component" value="Unassembled WGS sequence"/>
</dbReference>
<keyword evidence="3" id="KW-1185">Reference proteome</keyword>
<proteinExistence type="predicted"/>